<proteinExistence type="predicted"/>
<gene>
    <name evidence="2" type="ORF">PAC_06665</name>
</gene>
<organism evidence="2 3">
    <name type="scientific">Phialocephala subalpina</name>
    <dbReference type="NCBI Taxonomy" id="576137"/>
    <lineage>
        <taxon>Eukaryota</taxon>
        <taxon>Fungi</taxon>
        <taxon>Dikarya</taxon>
        <taxon>Ascomycota</taxon>
        <taxon>Pezizomycotina</taxon>
        <taxon>Leotiomycetes</taxon>
        <taxon>Helotiales</taxon>
        <taxon>Mollisiaceae</taxon>
        <taxon>Phialocephala</taxon>
        <taxon>Phialocephala fortinii species complex</taxon>
    </lineage>
</organism>
<dbReference type="EMBL" id="FJOG01000008">
    <property type="protein sequence ID" value="CZR56776.1"/>
    <property type="molecule type" value="Genomic_DNA"/>
</dbReference>
<reference evidence="2 3" key="1">
    <citation type="submission" date="2016-03" db="EMBL/GenBank/DDBJ databases">
        <authorList>
            <person name="Ploux O."/>
        </authorList>
    </citation>
    <scope>NUCLEOTIDE SEQUENCE [LARGE SCALE GENOMIC DNA]</scope>
    <source>
        <strain evidence="2 3">UAMH 11012</strain>
    </source>
</reference>
<accession>A0A1L7WVH4</accession>
<feature type="region of interest" description="Disordered" evidence="1">
    <location>
        <begin position="181"/>
        <end position="208"/>
    </location>
</feature>
<feature type="compositionally biased region" description="Basic and acidic residues" evidence="1">
    <location>
        <begin position="198"/>
        <end position="208"/>
    </location>
</feature>
<dbReference type="OrthoDB" id="3563121at2759"/>
<keyword evidence="3" id="KW-1185">Reference proteome</keyword>
<feature type="compositionally biased region" description="Acidic residues" evidence="1">
    <location>
        <begin position="187"/>
        <end position="197"/>
    </location>
</feature>
<name>A0A1L7WVH4_9HELO</name>
<sequence>MRNLILDLRIFAAIHVDLWAEFSHLERLTIVMYPEEFVDEFEDEDIYNYQPYGAKFVRAKADTRFRKRSTWIHKQVTNALEAAKETQPNWITFKVEVMIRATETNEDARVEVEGTEASMSPGADGAVEVEEFDDSAWYEQLKSRMTHRVNQAQLRRLKHWHHPSRRVTLLDIVSREARGRSHKEYFSDSETEDTDRDDLDRIYEGYPL</sequence>
<evidence type="ECO:0000256" key="1">
    <source>
        <dbReference type="SAM" id="MobiDB-lite"/>
    </source>
</evidence>
<evidence type="ECO:0000313" key="2">
    <source>
        <dbReference type="EMBL" id="CZR56776.1"/>
    </source>
</evidence>
<evidence type="ECO:0000313" key="3">
    <source>
        <dbReference type="Proteomes" id="UP000184330"/>
    </source>
</evidence>
<dbReference type="Proteomes" id="UP000184330">
    <property type="component" value="Unassembled WGS sequence"/>
</dbReference>
<protein>
    <submittedName>
        <fullName evidence="2">Uncharacterized protein</fullName>
    </submittedName>
</protein>
<dbReference type="AlphaFoldDB" id="A0A1L7WVH4"/>